<evidence type="ECO:0000256" key="2">
    <source>
        <dbReference type="ARBA" id="ARBA00023015"/>
    </source>
</evidence>
<keyword evidence="6" id="KW-0175">Coiled coil</keyword>
<name>B9SZJ7_RICCO</name>
<dbReference type="GO" id="GO:0045944">
    <property type="term" value="P:positive regulation of transcription by RNA polymerase II"/>
    <property type="evidence" value="ECO:0007669"/>
    <property type="project" value="InterPro"/>
</dbReference>
<dbReference type="GO" id="GO:0000981">
    <property type="term" value="F:DNA-binding transcription factor activity, RNA polymerase II-specific"/>
    <property type="evidence" value="ECO:0000318"/>
    <property type="project" value="GO_Central"/>
</dbReference>
<evidence type="ECO:0000313" key="10">
    <source>
        <dbReference type="Proteomes" id="UP000008311"/>
    </source>
</evidence>
<dbReference type="Pfam" id="PF00319">
    <property type="entry name" value="SRF-TF"/>
    <property type="match status" value="1"/>
</dbReference>
<dbReference type="EMBL" id="EQ974278">
    <property type="protein sequence ID" value="EEF30958.1"/>
    <property type="molecule type" value="Genomic_DNA"/>
</dbReference>
<dbReference type="SMART" id="SM00432">
    <property type="entry name" value="MADS"/>
    <property type="match status" value="1"/>
</dbReference>
<dbReference type="AlphaFoldDB" id="B9SZJ7"/>
<proteinExistence type="predicted"/>
<keyword evidence="3" id="KW-0238">DNA-binding</keyword>
<dbReference type="GO" id="GO:0005634">
    <property type="term" value="C:nucleus"/>
    <property type="evidence" value="ECO:0007669"/>
    <property type="project" value="UniProtKB-SubCell"/>
</dbReference>
<evidence type="ECO:0000256" key="1">
    <source>
        <dbReference type="ARBA" id="ARBA00004123"/>
    </source>
</evidence>
<evidence type="ECO:0000259" key="8">
    <source>
        <dbReference type="PROSITE" id="PS50066"/>
    </source>
</evidence>
<feature type="region of interest" description="Disordered" evidence="7">
    <location>
        <begin position="308"/>
        <end position="330"/>
    </location>
</feature>
<dbReference type="InParanoid" id="B9SZJ7"/>
<feature type="domain" description="MADS-box" evidence="8">
    <location>
        <begin position="38"/>
        <end position="87"/>
    </location>
</feature>
<organism evidence="9 10">
    <name type="scientific">Ricinus communis</name>
    <name type="common">Castor bean</name>
    <dbReference type="NCBI Taxonomy" id="3988"/>
    <lineage>
        <taxon>Eukaryota</taxon>
        <taxon>Viridiplantae</taxon>
        <taxon>Streptophyta</taxon>
        <taxon>Embryophyta</taxon>
        <taxon>Tracheophyta</taxon>
        <taxon>Spermatophyta</taxon>
        <taxon>Magnoliopsida</taxon>
        <taxon>eudicotyledons</taxon>
        <taxon>Gunneridae</taxon>
        <taxon>Pentapetalae</taxon>
        <taxon>rosids</taxon>
        <taxon>fabids</taxon>
        <taxon>Malpighiales</taxon>
        <taxon>Euphorbiaceae</taxon>
        <taxon>Acalyphoideae</taxon>
        <taxon>Acalypheae</taxon>
        <taxon>Ricinus</taxon>
    </lineage>
</organism>
<dbReference type="GO" id="GO:0006357">
    <property type="term" value="P:regulation of transcription by RNA polymerase II"/>
    <property type="evidence" value="ECO:0000318"/>
    <property type="project" value="GO_Central"/>
</dbReference>
<gene>
    <name evidence="9" type="ORF">RCOM_0065570</name>
</gene>
<dbReference type="SUPFAM" id="SSF55455">
    <property type="entry name" value="SRF-like"/>
    <property type="match status" value="1"/>
</dbReference>
<keyword evidence="5" id="KW-0539">Nucleus</keyword>
<evidence type="ECO:0000256" key="4">
    <source>
        <dbReference type="ARBA" id="ARBA00023163"/>
    </source>
</evidence>
<dbReference type="InterPro" id="IPR033897">
    <property type="entry name" value="SRF-like_MADS-box"/>
</dbReference>
<dbReference type="CDD" id="cd00266">
    <property type="entry name" value="MADS_SRF_like"/>
    <property type="match status" value="1"/>
</dbReference>
<dbReference type="FunCoup" id="B9SZJ7">
    <property type="interactions" value="27"/>
</dbReference>
<keyword evidence="4" id="KW-0804">Transcription</keyword>
<evidence type="ECO:0000256" key="3">
    <source>
        <dbReference type="ARBA" id="ARBA00023125"/>
    </source>
</evidence>
<evidence type="ECO:0000256" key="7">
    <source>
        <dbReference type="SAM" id="MobiDB-lite"/>
    </source>
</evidence>
<evidence type="ECO:0000256" key="6">
    <source>
        <dbReference type="SAM" id="Coils"/>
    </source>
</evidence>
<sequence length="330" mass="37359">MAACQGNSPQETKKRGRAVLDGDKEARKQNFIRKILDDDKATKTASFYKRKPTLKKKAQELHTLCDVPVCVVCFGPNGSVDVWPEEEQCAKELMMSYKRSDKKERKESNVLELMQCKKKKLEKKKQEVKINALVSTLSKCLDGLSGIPLIDRVNELQDKLKIFKERIELLSMEKKRKRIETPDEEISPIVSILSSPKNQEFDNILLWPTSTSCSNLARPEGFDMAGTNNHSVVEDEVNSNVLLNNSNVLYGFQQIDPTVLDMSPGNLDMLENSDNYFVPFDHQHQISYIHDAMPISVWEPPQPLVHTVRSSGSSNVDSRNYFPAAGSTVR</sequence>
<dbReference type="GO" id="GO:0000978">
    <property type="term" value="F:RNA polymerase II cis-regulatory region sequence-specific DNA binding"/>
    <property type="evidence" value="ECO:0000318"/>
    <property type="project" value="GO_Central"/>
</dbReference>
<dbReference type="Gene3D" id="3.40.1810.10">
    <property type="entry name" value="Transcription factor, MADS-box"/>
    <property type="match status" value="1"/>
</dbReference>
<keyword evidence="2" id="KW-0805">Transcription regulation</keyword>
<protein>
    <submittedName>
        <fullName evidence="9">Mads box protein, putative</fullName>
    </submittedName>
</protein>
<dbReference type="InterPro" id="IPR036879">
    <property type="entry name" value="TF_MADSbox_sf"/>
</dbReference>
<accession>B9SZJ7</accession>
<dbReference type="GO" id="GO:0046983">
    <property type="term" value="F:protein dimerization activity"/>
    <property type="evidence" value="ECO:0007669"/>
    <property type="project" value="InterPro"/>
</dbReference>
<feature type="region of interest" description="Disordered" evidence="7">
    <location>
        <begin position="1"/>
        <end position="25"/>
    </location>
</feature>
<feature type="compositionally biased region" description="Polar residues" evidence="7">
    <location>
        <begin position="308"/>
        <end position="318"/>
    </location>
</feature>
<feature type="coiled-coil region" evidence="6">
    <location>
        <begin position="111"/>
        <end position="173"/>
    </location>
</feature>
<dbReference type="PROSITE" id="PS50066">
    <property type="entry name" value="MADS_BOX_2"/>
    <property type="match status" value="1"/>
</dbReference>
<dbReference type="PANTHER" id="PTHR11945:SF414">
    <property type="entry name" value="MADS-BOX DOMAIN-CONTAINING PROTEIN"/>
    <property type="match status" value="1"/>
</dbReference>
<comment type="subcellular location">
    <subcellularLocation>
        <location evidence="1">Nucleus</location>
    </subcellularLocation>
</comment>
<evidence type="ECO:0000313" key="9">
    <source>
        <dbReference type="EMBL" id="EEF30958.1"/>
    </source>
</evidence>
<evidence type="ECO:0000256" key="5">
    <source>
        <dbReference type="ARBA" id="ARBA00023242"/>
    </source>
</evidence>
<dbReference type="InterPro" id="IPR002100">
    <property type="entry name" value="TF_MADSbox"/>
</dbReference>
<dbReference type="Proteomes" id="UP000008311">
    <property type="component" value="Unassembled WGS sequence"/>
</dbReference>
<feature type="compositionally biased region" description="Polar residues" evidence="7">
    <location>
        <begin position="1"/>
        <end position="10"/>
    </location>
</feature>
<reference evidence="10" key="1">
    <citation type="journal article" date="2010" name="Nat. Biotechnol.">
        <title>Draft genome sequence of the oilseed species Ricinus communis.</title>
        <authorList>
            <person name="Chan A.P."/>
            <person name="Crabtree J."/>
            <person name="Zhao Q."/>
            <person name="Lorenzi H."/>
            <person name="Orvis J."/>
            <person name="Puiu D."/>
            <person name="Melake-Berhan A."/>
            <person name="Jones K.M."/>
            <person name="Redman J."/>
            <person name="Chen G."/>
            <person name="Cahoon E.B."/>
            <person name="Gedil M."/>
            <person name="Stanke M."/>
            <person name="Haas B.J."/>
            <person name="Wortman J.R."/>
            <person name="Fraser-Liggett C.M."/>
            <person name="Ravel J."/>
            <person name="Rabinowicz P.D."/>
        </authorList>
    </citation>
    <scope>NUCLEOTIDE SEQUENCE [LARGE SCALE GENOMIC DNA]</scope>
    <source>
        <strain evidence="10">cv. Hale</strain>
    </source>
</reference>
<keyword evidence="10" id="KW-1185">Reference proteome</keyword>
<dbReference type="PANTHER" id="PTHR11945">
    <property type="entry name" value="MADS BOX PROTEIN"/>
    <property type="match status" value="1"/>
</dbReference>
<dbReference type="eggNOG" id="KOG0014">
    <property type="taxonomic scope" value="Eukaryota"/>
</dbReference>